<sequence length="51" mass="5741">MNDGLRRHVESLHATTTLSLLIRAGSSARFFGWNAVLYRAYGNSRVYQVSP</sequence>
<dbReference type="AlphaFoldDB" id="A0A0S4L767"/>
<dbReference type="EMBL" id="CZQA01000001">
    <property type="protein sequence ID" value="CUS31636.1"/>
    <property type="molecule type" value="Genomic_DNA"/>
</dbReference>
<protein>
    <submittedName>
        <fullName evidence="1">Uncharacterized protein</fullName>
    </submittedName>
</protein>
<organism evidence="1 2">
    <name type="scientific">Candidatus Nitrospira nitrosa</name>
    <dbReference type="NCBI Taxonomy" id="1742972"/>
    <lineage>
        <taxon>Bacteria</taxon>
        <taxon>Pseudomonadati</taxon>
        <taxon>Nitrospirota</taxon>
        <taxon>Nitrospiria</taxon>
        <taxon>Nitrospirales</taxon>
        <taxon>Nitrospiraceae</taxon>
        <taxon>Nitrospira</taxon>
    </lineage>
</organism>
<gene>
    <name evidence="1" type="ORF">COMA1_10199</name>
</gene>
<reference evidence="1 2" key="1">
    <citation type="submission" date="2015-10" db="EMBL/GenBank/DDBJ databases">
        <authorList>
            <person name="Gilbert D.G."/>
        </authorList>
    </citation>
    <scope>NUCLEOTIDE SEQUENCE [LARGE SCALE GENOMIC DNA]</scope>
    <source>
        <strain evidence="1">COMA1</strain>
    </source>
</reference>
<dbReference type="Proteomes" id="UP000199032">
    <property type="component" value="Unassembled WGS sequence"/>
</dbReference>
<accession>A0A0S4L767</accession>
<evidence type="ECO:0000313" key="1">
    <source>
        <dbReference type="EMBL" id="CUS31636.1"/>
    </source>
</evidence>
<dbReference type="STRING" id="1742972.COMA1_10199"/>
<keyword evidence="2" id="KW-1185">Reference proteome</keyword>
<proteinExistence type="predicted"/>
<evidence type="ECO:0000313" key="2">
    <source>
        <dbReference type="Proteomes" id="UP000199032"/>
    </source>
</evidence>
<name>A0A0S4L767_9BACT</name>